<accession>A0ABZ0GJH0</accession>
<evidence type="ECO:0000313" key="2">
    <source>
        <dbReference type="Proteomes" id="UP001301442"/>
    </source>
</evidence>
<organism evidence="1 2">
    <name type="scientific">Thalassotalea fonticola</name>
    <dbReference type="NCBI Taxonomy" id="3065649"/>
    <lineage>
        <taxon>Bacteria</taxon>
        <taxon>Pseudomonadati</taxon>
        <taxon>Pseudomonadota</taxon>
        <taxon>Gammaproteobacteria</taxon>
        <taxon>Alteromonadales</taxon>
        <taxon>Colwelliaceae</taxon>
        <taxon>Thalassotalea</taxon>
    </lineage>
</organism>
<dbReference type="EMBL" id="CP136600">
    <property type="protein sequence ID" value="WOH35928.1"/>
    <property type="molecule type" value="Genomic_DNA"/>
</dbReference>
<name>A0ABZ0GJH0_9GAMM</name>
<dbReference type="Gene3D" id="3.10.450.50">
    <property type="match status" value="1"/>
</dbReference>
<evidence type="ECO:0000313" key="1">
    <source>
        <dbReference type="EMBL" id="WOH35928.1"/>
    </source>
</evidence>
<protein>
    <recommendedName>
        <fullName evidence="3">Nuclear transport factor 2 family protein</fullName>
    </recommendedName>
</protein>
<evidence type="ECO:0008006" key="3">
    <source>
        <dbReference type="Google" id="ProtNLM"/>
    </source>
</evidence>
<keyword evidence="2" id="KW-1185">Reference proteome</keyword>
<dbReference type="RefSeq" id="WP_348394743.1">
    <property type="nucleotide sequence ID" value="NZ_CP136600.1"/>
</dbReference>
<gene>
    <name evidence="1" type="ORF">RI844_11095</name>
</gene>
<reference evidence="1 2" key="1">
    <citation type="submission" date="2023-09" db="EMBL/GenBank/DDBJ databases">
        <authorList>
            <person name="Qi X."/>
        </authorList>
    </citation>
    <scope>NUCLEOTIDE SEQUENCE [LARGE SCALE GENOMIC DNA]</scope>
    <source>
        <strain evidence="1 2">S1-1</strain>
    </source>
</reference>
<sequence length="112" mass="12990">MHNLVDDFIGMNQAGRILELCEKYYDENVIMLNNGQVFAESMRESYDKQKGFVESVKEFNIELVSQKIDGNVSELIFHYQMTGSDATLNDFTGKHIQTWVNKKIVKEEYVSI</sequence>
<dbReference type="Proteomes" id="UP001301442">
    <property type="component" value="Chromosome"/>
</dbReference>
<proteinExistence type="predicted"/>